<dbReference type="Gene3D" id="2.40.30.180">
    <property type="entry name" value="Ubiquitin-activating enzyme E1, FCCH domain"/>
    <property type="match status" value="2"/>
</dbReference>
<dbReference type="RefSeq" id="WP_311769930.1">
    <property type="nucleotide sequence ID" value="NZ_JACHKY010000003.1"/>
</dbReference>
<keyword evidence="1" id="KW-1133">Transmembrane helix</keyword>
<dbReference type="Pfam" id="PF16190">
    <property type="entry name" value="E1_FCCH"/>
    <property type="match status" value="1"/>
</dbReference>
<reference evidence="4 5" key="1">
    <citation type="submission" date="2020-08" db="EMBL/GenBank/DDBJ databases">
        <title>Functional genomics of gut bacteria from endangered species of beetles.</title>
        <authorList>
            <person name="Carlos-Shanley C."/>
        </authorList>
    </citation>
    <scope>NUCLEOTIDE SEQUENCE [LARGE SCALE GENOMIC DNA]</scope>
    <source>
        <strain evidence="4 5">S00123</strain>
    </source>
</reference>
<dbReference type="AlphaFoldDB" id="A0A7W7N3B7"/>
<name>A0A7W7N3B7_9CAUL</name>
<gene>
    <name evidence="4" type="ORF">HNP32_001972</name>
</gene>
<dbReference type="InterPro" id="IPR042302">
    <property type="entry name" value="E1_FCCH_sf"/>
</dbReference>
<keyword evidence="1" id="KW-0812">Transmembrane</keyword>
<feature type="domain" description="Ubiquitin-activating enzyme E1 FCCH" evidence="3">
    <location>
        <begin position="324"/>
        <end position="381"/>
    </location>
</feature>
<evidence type="ECO:0000259" key="2">
    <source>
        <dbReference type="Pfam" id="PF13400"/>
    </source>
</evidence>
<evidence type="ECO:0000259" key="3">
    <source>
        <dbReference type="Pfam" id="PF16190"/>
    </source>
</evidence>
<dbReference type="InterPro" id="IPR028087">
    <property type="entry name" value="Tad_N"/>
</dbReference>
<evidence type="ECO:0000313" key="5">
    <source>
        <dbReference type="Proteomes" id="UP000539957"/>
    </source>
</evidence>
<comment type="caution">
    <text evidence="4">The sequence shown here is derived from an EMBL/GenBank/DDBJ whole genome shotgun (WGS) entry which is preliminary data.</text>
</comment>
<proteinExistence type="predicted"/>
<dbReference type="Gene3D" id="3.40.50.410">
    <property type="entry name" value="von Willebrand factor, type A domain"/>
    <property type="match status" value="1"/>
</dbReference>
<sequence length="629" mass="66817">MKYGAKNGLNRLARAARTFAVRFAKGTRGNVAMMFGMALPVLIMISFGAVDIHQASKVKANLQDALDAAALAAARSKYTDDVNLNRVGLAALKANMPSYFKDGSQDTASFTLNDNRITANARVNVKVLVANIVLPPYGKLMDDYLPVGSSSEVLRASRNVEVAMALDITGSMKGQPLKDLKAAASDLIDIVVQAEQTPFYSKVALVPYSMGVNVGSYANAVRGVPIAATDITDAAWAPQDPTPISTVTKANTPVVTSNRHGLTTGDTVWISGVSNGGDVNDRVLTVKVLNTNSFELIGRSNTKSNATGGSVRKCILSDCTIMVTSPNHGLSDEELVEITGVRGMTQLNDKTYQIRVLTADTFSTGVRNTSYGEYTGAGKVQCGRDGCARRIYLNPNNQVQKLNISTCVSERPGVAAFTDEAPSSSDRRVGRNYPATSGNPCLTAQITPLSSTIADLKSKIASYSEGGSTAGQIGIGWAWYMVSPRFAYLWPSASAPGPYEPQKTLKVVILMTDGNFNTPYCAGVISQDAPDDGSAGTASLQINCGANGTPFAQSVNMCDAMKSESVMVYTVGFNLGTDRGKAGIDTAIEVMEECATSKDKHFFKANSGTDLKDAFKAIGRDITRLRIAR</sequence>
<evidence type="ECO:0000256" key="1">
    <source>
        <dbReference type="SAM" id="Phobius"/>
    </source>
</evidence>
<accession>A0A7W7N3B7</accession>
<feature type="transmembrane region" description="Helical" evidence="1">
    <location>
        <begin position="31"/>
        <end position="50"/>
    </location>
</feature>
<organism evidence="4 5">
    <name type="scientific">Brevundimonas bullata</name>
    <dbReference type="NCBI Taxonomy" id="13160"/>
    <lineage>
        <taxon>Bacteria</taxon>
        <taxon>Pseudomonadati</taxon>
        <taxon>Pseudomonadota</taxon>
        <taxon>Alphaproteobacteria</taxon>
        <taxon>Caulobacterales</taxon>
        <taxon>Caulobacteraceae</taxon>
        <taxon>Brevundimonas</taxon>
    </lineage>
</organism>
<dbReference type="EMBL" id="JACHKY010000003">
    <property type="protein sequence ID" value="MBB4798228.1"/>
    <property type="molecule type" value="Genomic_DNA"/>
</dbReference>
<dbReference type="InterPro" id="IPR036465">
    <property type="entry name" value="vWFA_dom_sf"/>
</dbReference>
<keyword evidence="5" id="KW-1185">Reference proteome</keyword>
<dbReference type="SUPFAM" id="SSF53300">
    <property type="entry name" value="vWA-like"/>
    <property type="match status" value="1"/>
</dbReference>
<evidence type="ECO:0000313" key="4">
    <source>
        <dbReference type="EMBL" id="MBB4798228.1"/>
    </source>
</evidence>
<dbReference type="Proteomes" id="UP000539957">
    <property type="component" value="Unassembled WGS sequence"/>
</dbReference>
<keyword evidence="1" id="KW-0472">Membrane</keyword>
<feature type="domain" description="Putative Flp pilus-assembly TadG-like N-terminal" evidence="2">
    <location>
        <begin position="29"/>
        <end position="75"/>
    </location>
</feature>
<dbReference type="Pfam" id="PF13400">
    <property type="entry name" value="Tad"/>
    <property type="match status" value="1"/>
</dbReference>
<protein>
    <submittedName>
        <fullName evidence="4">Flp pilus assembly protein TadG</fullName>
    </submittedName>
</protein>
<dbReference type="InterPro" id="IPR032418">
    <property type="entry name" value="E1_FCCH"/>
</dbReference>